<dbReference type="PANTHER" id="PTHR36842:SF1">
    <property type="entry name" value="PROTEIN TOLB"/>
    <property type="match status" value="1"/>
</dbReference>
<evidence type="ECO:0000256" key="1">
    <source>
        <dbReference type="ARBA" id="ARBA00009820"/>
    </source>
</evidence>
<dbReference type="Pfam" id="PF07676">
    <property type="entry name" value="PD40"/>
    <property type="match status" value="4"/>
</dbReference>
<feature type="chain" id="PRO_5031274204" description="Dipeptidylpeptidase IV N-terminal domain-containing protein" evidence="2">
    <location>
        <begin position="24"/>
        <end position="301"/>
    </location>
</feature>
<feature type="signal peptide" evidence="2">
    <location>
        <begin position="1"/>
        <end position="23"/>
    </location>
</feature>
<dbReference type="Proteomes" id="UP000547674">
    <property type="component" value="Unassembled WGS sequence"/>
</dbReference>
<dbReference type="InterPro" id="IPR011042">
    <property type="entry name" value="6-blade_b-propeller_TolB-like"/>
</dbReference>
<evidence type="ECO:0000256" key="2">
    <source>
        <dbReference type="SAM" id="SignalP"/>
    </source>
</evidence>
<dbReference type="PANTHER" id="PTHR36842">
    <property type="entry name" value="PROTEIN TOLB HOMOLOG"/>
    <property type="match status" value="1"/>
</dbReference>
<accession>A0A7Y2EAL1</accession>
<evidence type="ECO:0000313" key="3">
    <source>
        <dbReference type="EMBL" id="NNF08296.1"/>
    </source>
</evidence>
<evidence type="ECO:0000313" key="4">
    <source>
        <dbReference type="Proteomes" id="UP000547674"/>
    </source>
</evidence>
<gene>
    <name evidence="3" type="ORF">HKN21_16155</name>
</gene>
<keyword evidence="2" id="KW-0732">Signal</keyword>
<dbReference type="EMBL" id="JABDJR010000647">
    <property type="protein sequence ID" value="NNF08296.1"/>
    <property type="molecule type" value="Genomic_DNA"/>
</dbReference>
<dbReference type="InterPro" id="IPR011659">
    <property type="entry name" value="WD40"/>
</dbReference>
<evidence type="ECO:0008006" key="5">
    <source>
        <dbReference type="Google" id="ProtNLM"/>
    </source>
</evidence>
<dbReference type="Gene3D" id="2.120.10.30">
    <property type="entry name" value="TolB, C-terminal domain"/>
    <property type="match status" value="3"/>
</dbReference>
<organism evidence="3 4">
    <name type="scientific">Eiseniibacteriota bacterium</name>
    <dbReference type="NCBI Taxonomy" id="2212470"/>
    <lineage>
        <taxon>Bacteria</taxon>
        <taxon>Candidatus Eiseniibacteriota</taxon>
    </lineage>
</organism>
<sequence length="301" mass="32550">MQTFKRLLFVATILALSMTSLVAADDAVQFTDNADFDESYPAWSPDGTQILYVRGTVFSNKLFRQDYPGGAPLGLSPNNVLHPNWLPSGDFGWSRLNVIWVLASNMINQISSPLDGADPDEAPSWHPTESLIAIHTKFGDETDFSIGTVTNSGGVTVRITTDAGSQTWPDWSPDGNTIAYRQEGNGGGDIYTVPKEGGSGTPLVAGPANETQPEWFIDGKWLAYASDINGNFDIFITDGTTTMQVTDDPGNDLYPTWSPDGKIAFSSDRAGTQDIWIIDVSAVSTKPTSWSGIKKQLGTEN</sequence>
<proteinExistence type="inferred from homology"/>
<reference evidence="3 4" key="1">
    <citation type="submission" date="2020-03" db="EMBL/GenBank/DDBJ databases">
        <title>Metabolic flexibility allows generalist bacteria to become dominant in a frequently disturbed ecosystem.</title>
        <authorList>
            <person name="Chen Y.-J."/>
            <person name="Leung P.M."/>
            <person name="Bay S.K."/>
            <person name="Hugenholtz P."/>
            <person name="Kessler A.J."/>
            <person name="Shelley G."/>
            <person name="Waite D.W."/>
            <person name="Cook P.L."/>
            <person name="Greening C."/>
        </authorList>
    </citation>
    <scope>NUCLEOTIDE SEQUENCE [LARGE SCALE GENOMIC DNA]</scope>
    <source>
        <strain evidence="3">SS_bin_28</strain>
    </source>
</reference>
<dbReference type="SUPFAM" id="SSF69304">
    <property type="entry name" value="Tricorn protease N-terminal domain"/>
    <property type="match status" value="1"/>
</dbReference>
<comment type="caution">
    <text evidence="3">The sequence shown here is derived from an EMBL/GenBank/DDBJ whole genome shotgun (WGS) entry which is preliminary data.</text>
</comment>
<dbReference type="AlphaFoldDB" id="A0A7Y2EAL1"/>
<protein>
    <recommendedName>
        <fullName evidence="5">Dipeptidylpeptidase IV N-terminal domain-containing protein</fullName>
    </recommendedName>
</protein>
<name>A0A7Y2EAL1_UNCEI</name>
<comment type="similarity">
    <text evidence="1">Belongs to the TolB family.</text>
</comment>